<gene>
    <name evidence="4" type="ORF">GTP55_16595</name>
    <name evidence="3" type="ORF">GTP56_07015</name>
</gene>
<dbReference type="AlphaFoldDB" id="A0A7X4KGY4"/>
<feature type="signal peptide" evidence="1">
    <location>
        <begin position="1"/>
        <end position="28"/>
    </location>
</feature>
<comment type="caution">
    <text evidence="3">The sequence shown here is derived from an EMBL/GenBank/DDBJ whole genome shotgun (WGS) entry which is preliminary data.</text>
</comment>
<dbReference type="EMBL" id="WWCR01000005">
    <property type="protein sequence ID" value="MYM71948.1"/>
    <property type="molecule type" value="Genomic_DNA"/>
</dbReference>
<dbReference type="Proteomes" id="UP000469734">
    <property type="component" value="Unassembled WGS sequence"/>
</dbReference>
<proteinExistence type="predicted"/>
<evidence type="ECO:0000313" key="3">
    <source>
        <dbReference type="EMBL" id="MYM71948.1"/>
    </source>
</evidence>
<name>A0A7X4KGY4_9BURK</name>
<protein>
    <submittedName>
        <fullName evidence="3">DUF4124 domain-containing protein</fullName>
    </submittedName>
</protein>
<accession>A0A7X4KGY4</accession>
<feature type="domain" description="DUF4124" evidence="2">
    <location>
        <begin position="17"/>
        <end position="75"/>
    </location>
</feature>
<evidence type="ECO:0000313" key="5">
    <source>
        <dbReference type="Proteomes" id="UP000466332"/>
    </source>
</evidence>
<evidence type="ECO:0000313" key="4">
    <source>
        <dbReference type="EMBL" id="MYN40987.1"/>
    </source>
</evidence>
<organism evidence="3 6">
    <name type="scientific">Duganella margarita</name>
    <dbReference type="NCBI Taxonomy" id="2692170"/>
    <lineage>
        <taxon>Bacteria</taxon>
        <taxon>Pseudomonadati</taxon>
        <taxon>Pseudomonadota</taxon>
        <taxon>Betaproteobacteria</taxon>
        <taxon>Burkholderiales</taxon>
        <taxon>Oxalobacteraceae</taxon>
        <taxon>Telluria group</taxon>
        <taxon>Duganella</taxon>
    </lineage>
</organism>
<sequence>MKALIKGASIMKFILCAALVAMTGVAGAAVNRCVDAEGHVLLTDVDCPQGSRAEDDNIERVPAAMTTSVASAPAPRSRWADLPRAQVRKTVSTDVATLQAARQNMTMEDELRKQRRLVSAR</sequence>
<dbReference type="Proteomes" id="UP000466332">
    <property type="component" value="Unassembled WGS sequence"/>
</dbReference>
<dbReference type="EMBL" id="WWCS01000010">
    <property type="protein sequence ID" value="MYN40987.1"/>
    <property type="molecule type" value="Genomic_DNA"/>
</dbReference>
<dbReference type="Pfam" id="PF13511">
    <property type="entry name" value="DUF4124"/>
    <property type="match status" value="1"/>
</dbReference>
<keyword evidence="5" id="KW-1185">Reference proteome</keyword>
<evidence type="ECO:0000256" key="1">
    <source>
        <dbReference type="SAM" id="SignalP"/>
    </source>
</evidence>
<evidence type="ECO:0000313" key="6">
    <source>
        <dbReference type="Proteomes" id="UP000469734"/>
    </source>
</evidence>
<dbReference type="InterPro" id="IPR025392">
    <property type="entry name" value="DUF4124"/>
</dbReference>
<reference evidence="5 6" key="1">
    <citation type="submission" date="2019-12" db="EMBL/GenBank/DDBJ databases">
        <title>Novel species isolated from a subtropical stream in China.</title>
        <authorList>
            <person name="Lu H."/>
        </authorList>
    </citation>
    <scope>NUCLEOTIDE SEQUENCE [LARGE SCALE GENOMIC DNA]</scope>
    <source>
        <strain evidence="4 5">FT109W</strain>
        <strain evidence="3 6">FT134W</strain>
    </source>
</reference>
<keyword evidence="1" id="KW-0732">Signal</keyword>
<evidence type="ECO:0000259" key="2">
    <source>
        <dbReference type="Pfam" id="PF13511"/>
    </source>
</evidence>
<feature type="chain" id="PRO_5030625197" evidence="1">
    <location>
        <begin position="29"/>
        <end position="121"/>
    </location>
</feature>